<sequence>MNETDIPPQSDPQNAAKPPAPWRQLTVIGFTFWLNYLAYGLIIPLIPTMMAYYLAEYSIPSVLMGGVAATIYGLSQVFLGPVWGAFSDHKGRKPILLWSLWIQLAAQILWIFSDTIWLFLLVRAFTGITSGNMSITSAAISDSTSRHHRMLGMNVLAMGFALGSTLSPLIGGLLVKVNPLDYVPYLRDYGVNPFSFVAFGSMMFCVLNLWMVRFLFRESHPREARTQVLDVSVKTILGRLHRVPEKAMNQLNFVFFIFVFAYAAVQFNLSFLALNRYDWTPSKTSLLYAASGVFQLISQSFILPRLSKYMDERQCSFIGFVLAALGVAIMASPLPSYGLVTGLIFLATGAGLVFPALSSLASLYAPHDRQGEYLGLFRARAAMGSGFGPIALGSVFAFTGPIVAFGAFSVLYLFAFSLARRLPEPKG</sequence>
<feature type="domain" description="Major facilitator superfamily (MFS) profile" evidence="7">
    <location>
        <begin position="24"/>
        <end position="427"/>
    </location>
</feature>
<dbReference type="PROSITE" id="PS50850">
    <property type="entry name" value="MFS"/>
    <property type="match status" value="1"/>
</dbReference>
<feature type="transmembrane region" description="Helical" evidence="6">
    <location>
        <begin position="251"/>
        <end position="274"/>
    </location>
</feature>
<keyword evidence="2" id="KW-0813">Transport</keyword>
<proteinExistence type="predicted"/>
<evidence type="ECO:0000313" key="9">
    <source>
        <dbReference type="Proteomes" id="UP000526501"/>
    </source>
</evidence>
<dbReference type="PRINTS" id="PR01035">
    <property type="entry name" value="TCRTETA"/>
</dbReference>
<dbReference type="GO" id="GO:0016020">
    <property type="term" value="C:membrane"/>
    <property type="evidence" value="ECO:0007669"/>
    <property type="project" value="UniProtKB-SubCell"/>
</dbReference>
<comment type="subcellular location">
    <subcellularLocation>
        <location evidence="1">Membrane</location>
        <topology evidence="1">Multi-pass membrane protein</topology>
    </subcellularLocation>
</comment>
<reference evidence="8 9" key="1">
    <citation type="submission" date="2020-07" db="EMBL/GenBank/DDBJ databases">
        <authorList>
            <person name="Feng X."/>
        </authorList>
    </citation>
    <scope>NUCLEOTIDE SEQUENCE [LARGE SCALE GENOMIC DNA]</scope>
    <source>
        <strain evidence="8 9">JCM23202</strain>
    </source>
</reference>
<dbReference type="PANTHER" id="PTHR23504:SF15">
    <property type="entry name" value="MAJOR FACILITATOR SUPERFAMILY (MFS) PROFILE DOMAIN-CONTAINING PROTEIN"/>
    <property type="match status" value="1"/>
</dbReference>
<dbReference type="Proteomes" id="UP000526501">
    <property type="component" value="Unassembled WGS sequence"/>
</dbReference>
<evidence type="ECO:0000259" key="7">
    <source>
        <dbReference type="PROSITE" id="PS50850"/>
    </source>
</evidence>
<dbReference type="PANTHER" id="PTHR23504">
    <property type="entry name" value="MAJOR FACILITATOR SUPERFAMILY DOMAIN-CONTAINING PROTEIN 10"/>
    <property type="match status" value="1"/>
</dbReference>
<feature type="transmembrane region" description="Helical" evidence="6">
    <location>
        <begin position="286"/>
        <end position="303"/>
    </location>
</feature>
<feature type="transmembrane region" description="Helical" evidence="6">
    <location>
        <begin position="151"/>
        <end position="174"/>
    </location>
</feature>
<evidence type="ECO:0000256" key="4">
    <source>
        <dbReference type="ARBA" id="ARBA00022989"/>
    </source>
</evidence>
<feature type="transmembrane region" description="Helical" evidence="6">
    <location>
        <begin position="61"/>
        <end position="83"/>
    </location>
</feature>
<feature type="transmembrane region" description="Helical" evidence="6">
    <location>
        <begin position="33"/>
        <end position="55"/>
    </location>
</feature>
<feature type="transmembrane region" description="Helical" evidence="6">
    <location>
        <begin position="315"/>
        <end position="334"/>
    </location>
</feature>
<feature type="transmembrane region" description="Helical" evidence="6">
    <location>
        <begin position="194"/>
        <end position="216"/>
    </location>
</feature>
<dbReference type="InterPro" id="IPR011701">
    <property type="entry name" value="MFS"/>
</dbReference>
<dbReference type="AlphaFoldDB" id="A0A7X1B9B6"/>
<organism evidence="8 9">
    <name type="scientific">Pelagicoccus albus</name>
    <dbReference type="NCBI Taxonomy" id="415222"/>
    <lineage>
        <taxon>Bacteria</taxon>
        <taxon>Pseudomonadati</taxon>
        <taxon>Verrucomicrobiota</taxon>
        <taxon>Opitutia</taxon>
        <taxon>Puniceicoccales</taxon>
        <taxon>Pelagicoccaceae</taxon>
        <taxon>Pelagicoccus</taxon>
    </lineage>
</organism>
<dbReference type="EMBL" id="JACHVC010000013">
    <property type="protein sequence ID" value="MBC2607937.1"/>
    <property type="molecule type" value="Genomic_DNA"/>
</dbReference>
<keyword evidence="9" id="KW-1185">Reference proteome</keyword>
<feature type="transmembrane region" description="Helical" evidence="6">
    <location>
        <begin position="340"/>
        <end position="365"/>
    </location>
</feature>
<dbReference type="GO" id="GO:0022857">
    <property type="term" value="F:transmembrane transporter activity"/>
    <property type="evidence" value="ECO:0007669"/>
    <property type="project" value="InterPro"/>
</dbReference>
<gene>
    <name evidence="8" type="ORF">H5P27_17920</name>
</gene>
<dbReference type="InterPro" id="IPR020846">
    <property type="entry name" value="MFS_dom"/>
</dbReference>
<keyword evidence="3 6" id="KW-0812">Transmembrane</keyword>
<evidence type="ECO:0000256" key="1">
    <source>
        <dbReference type="ARBA" id="ARBA00004141"/>
    </source>
</evidence>
<protein>
    <submittedName>
        <fullName evidence="8">MFS transporter</fullName>
    </submittedName>
</protein>
<evidence type="ECO:0000313" key="8">
    <source>
        <dbReference type="EMBL" id="MBC2607937.1"/>
    </source>
</evidence>
<comment type="caution">
    <text evidence="8">The sequence shown here is derived from an EMBL/GenBank/DDBJ whole genome shotgun (WGS) entry which is preliminary data.</text>
</comment>
<keyword evidence="4 6" id="KW-1133">Transmembrane helix</keyword>
<dbReference type="InterPro" id="IPR001958">
    <property type="entry name" value="Tet-R_TetA/multi-R_MdtG-like"/>
</dbReference>
<evidence type="ECO:0000256" key="5">
    <source>
        <dbReference type="ARBA" id="ARBA00023136"/>
    </source>
</evidence>
<name>A0A7X1B9B6_9BACT</name>
<keyword evidence="5 6" id="KW-0472">Membrane</keyword>
<dbReference type="Gene3D" id="1.20.1250.20">
    <property type="entry name" value="MFS general substrate transporter like domains"/>
    <property type="match status" value="1"/>
</dbReference>
<dbReference type="SUPFAM" id="SSF103473">
    <property type="entry name" value="MFS general substrate transporter"/>
    <property type="match status" value="1"/>
</dbReference>
<feature type="transmembrane region" description="Helical" evidence="6">
    <location>
        <begin position="95"/>
        <end position="112"/>
    </location>
</feature>
<dbReference type="RefSeq" id="WP_185661800.1">
    <property type="nucleotide sequence ID" value="NZ_CAWPOO010000013.1"/>
</dbReference>
<dbReference type="InterPro" id="IPR036259">
    <property type="entry name" value="MFS_trans_sf"/>
</dbReference>
<accession>A0A7X1B9B6</accession>
<dbReference type="Pfam" id="PF07690">
    <property type="entry name" value="MFS_1"/>
    <property type="match status" value="1"/>
</dbReference>
<evidence type="ECO:0000256" key="6">
    <source>
        <dbReference type="SAM" id="Phobius"/>
    </source>
</evidence>
<evidence type="ECO:0000256" key="3">
    <source>
        <dbReference type="ARBA" id="ARBA00022692"/>
    </source>
</evidence>
<evidence type="ECO:0000256" key="2">
    <source>
        <dbReference type="ARBA" id="ARBA00022448"/>
    </source>
</evidence>